<feature type="DNA-binding region" description="OmpR/PhoB-type" evidence="2">
    <location>
        <begin position="15"/>
        <end position="110"/>
    </location>
</feature>
<dbReference type="Pfam" id="PF00486">
    <property type="entry name" value="Trans_reg_C"/>
    <property type="match status" value="1"/>
</dbReference>
<gene>
    <name evidence="5" type="ORF">STPYR_12251</name>
</gene>
<accession>A0A1Y5Q506</accession>
<keyword evidence="3" id="KW-1133">Transmembrane helix</keyword>
<organism evidence="5">
    <name type="scientific">uncultured Stenotrophomonas sp</name>
    <dbReference type="NCBI Taxonomy" id="165438"/>
    <lineage>
        <taxon>Bacteria</taxon>
        <taxon>Pseudomonadati</taxon>
        <taxon>Pseudomonadota</taxon>
        <taxon>Gammaproteobacteria</taxon>
        <taxon>Lysobacterales</taxon>
        <taxon>Lysobacteraceae</taxon>
        <taxon>Stenotrophomonas</taxon>
        <taxon>environmental samples</taxon>
    </lineage>
</organism>
<protein>
    <recommendedName>
        <fullName evidence="4">OmpR/PhoB-type domain-containing protein</fullName>
    </recommendedName>
</protein>
<evidence type="ECO:0000256" key="3">
    <source>
        <dbReference type="SAM" id="Phobius"/>
    </source>
</evidence>
<dbReference type="GO" id="GO:0003677">
    <property type="term" value="F:DNA binding"/>
    <property type="evidence" value="ECO:0007669"/>
    <property type="project" value="UniProtKB-UniRule"/>
</dbReference>
<dbReference type="SMART" id="SM00862">
    <property type="entry name" value="Trans_reg_C"/>
    <property type="match status" value="1"/>
</dbReference>
<dbReference type="PROSITE" id="PS51755">
    <property type="entry name" value="OMPR_PHOB"/>
    <property type="match status" value="1"/>
</dbReference>
<reference evidence="5" key="1">
    <citation type="submission" date="2016-03" db="EMBL/GenBank/DDBJ databases">
        <authorList>
            <person name="Ploux O."/>
        </authorList>
    </citation>
    <scope>NUCLEOTIDE SEQUENCE</scope>
    <source>
        <strain evidence="5">UC10</strain>
    </source>
</reference>
<dbReference type="InterPro" id="IPR001867">
    <property type="entry name" value="OmpR/PhoB-type_DNA-bd"/>
</dbReference>
<feature type="domain" description="OmpR/PhoB-type" evidence="4">
    <location>
        <begin position="15"/>
        <end position="110"/>
    </location>
</feature>
<dbReference type="InterPro" id="IPR036388">
    <property type="entry name" value="WH-like_DNA-bd_sf"/>
</dbReference>
<dbReference type="SUPFAM" id="SSF46894">
    <property type="entry name" value="C-terminal effector domain of the bipartite response regulators"/>
    <property type="match status" value="1"/>
</dbReference>
<evidence type="ECO:0000259" key="4">
    <source>
        <dbReference type="PROSITE" id="PS51755"/>
    </source>
</evidence>
<dbReference type="CDD" id="cd00383">
    <property type="entry name" value="trans_reg_C"/>
    <property type="match status" value="1"/>
</dbReference>
<keyword evidence="3" id="KW-0472">Membrane</keyword>
<evidence type="ECO:0000256" key="2">
    <source>
        <dbReference type="PROSITE-ProRule" id="PRU01091"/>
    </source>
</evidence>
<dbReference type="Gene3D" id="1.25.40.10">
    <property type="entry name" value="Tetratricopeptide repeat domain"/>
    <property type="match status" value="2"/>
</dbReference>
<dbReference type="PANTHER" id="PTHR46082">
    <property type="entry name" value="ATP/GTP-BINDING PROTEIN-RELATED"/>
    <property type="match status" value="1"/>
</dbReference>
<dbReference type="InterPro" id="IPR016032">
    <property type="entry name" value="Sig_transdc_resp-reg_C-effctor"/>
</dbReference>
<keyword evidence="3" id="KW-0812">Transmembrane</keyword>
<dbReference type="PANTHER" id="PTHR46082:SF6">
    <property type="entry name" value="AAA+ ATPASE DOMAIN-CONTAINING PROTEIN-RELATED"/>
    <property type="match status" value="1"/>
</dbReference>
<dbReference type="Gene3D" id="1.10.10.10">
    <property type="entry name" value="Winged helix-like DNA-binding domain superfamily/Winged helix DNA-binding domain"/>
    <property type="match status" value="1"/>
</dbReference>
<dbReference type="AlphaFoldDB" id="A0A1Y5Q506"/>
<dbReference type="GO" id="GO:0000160">
    <property type="term" value="P:phosphorelay signal transduction system"/>
    <property type="evidence" value="ECO:0007669"/>
    <property type="project" value="InterPro"/>
</dbReference>
<dbReference type="EMBL" id="FLTS01000001">
    <property type="protein sequence ID" value="SBV37321.1"/>
    <property type="molecule type" value="Genomic_DNA"/>
</dbReference>
<dbReference type="SUPFAM" id="SSF48452">
    <property type="entry name" value="TPR-like"/>
    <property type="match status" value="1"/>
</dbReference>
<dbReference type="GO" id="GO:0006355">
    <property type="term" value="P:regulation of DNA-templated transcription"/>
    <property type="evidence" value="ECO:0007669"/>
    <property type="project" value="InterPro"/>
</dbReference>
<keyword evidence="1 2" id="KW-0238">DNA-binding</keyword>
<name>A0A1Y5Q506_9GAMM</name>
<evidence type="ECO:0000256" key="1">
    <source>
        <dbReference type="ARBA" id="ARBA00023125"/>
    </source>
</evidence>
<proteinExistence type="predicted"/>
<evidence type="ECO:0000313" key="5">
    <source>
        <dbReference type="EMBL" id="SBV37321.1"/>
    </source>
</evidence>
<sequence length="537" mass="59385">MDQDREPMGTKRPQYGVWRFADAELHETEGRLVVGGQARTLERSSHEILKYLLEHAGEVVAKEELLQAGWPGRVVAENSLAKAISRLRAALGPSGEVLRVVHGYGYRLNGPAQFTAATATQPGEGEPEPPPGDWAGLERERFRTEAVERQSRQLLELKRRRGWMLASMVVLGAFLLISLWQQWRVQQARDALVAATQVAQEHAAIADAVNRFFNQDVLGVASPYALNSGRELTIHEAVEHAAANVDVRLRDQPVVEATVRMSIGRVYGEAMHIGRAIEQERIAVGLFEKHLGPHDTRTQRARYQLAADLVDDSRFEEARRLIEGTDALRRGLDLADPETTLLSHRASCYWHIWREQYDAGLPACEGAIAAQLRVNPNDRNELMKTRTNLAVLHSRAGRFQQAEAQFSRIREDFAALGDSSSPTWLRVSYLHGMNLVALAQHEQAGKLLDSVYRGSVAVLGAENPHTLEVEVGLAELFTHSGRHADALPLLQYAHSAYAQQFGEHNHYTVGALKALEAARCASGTKEVVPAATASTCS</sequence>
<dbReference type="InterPro" id="IPR053137">
    <property type="entry name" value="NLR-like"/>
</dbReference>
<dbReference type="InterPro" id="IPR011990">
    <property type="entry name" value="TPR-like_helical_dom_sf"/>
</dbReference>
<feature type="transmembrane region" description="Helical" evidence="3">
    <location>
        <begin position="162"/>
        <end position="180"/>
    </location>
</feature>